<evidence type="ECO:0000256" key="5">
    <source>
        <dbReference type="ARBA" id="ARBA00022980"/>
    </source>
</evidence>
<dbReference type="KEGG" id="apal:BN85407100"/>
<dbReference type="FunFam" id="1.20.58.110:FF:000001">
    <property type="entry name" value="30S ribosomal protein S20"/>
    <property type="match status" value="1"/>
</dbReference>
<dbReference type="EMBL" id="FO681347">
    <property type="protein sequence ID" value="CCV64287.1"/>
    <property type="molecule type" value="Genomic_DNA"/>
</dbReference>
<evidence type="ECO:0000256" key="4">
    <source>
        <dbReference type="ARBA" id="ARBA00022884"/>
    </source>
</evidence>
<dbReference type="OrthoDB" id="9808392at2"/>
<feature type="region of interest" description="Disordered" evidence="9">
    <location>
        <begin position="1"/>
        <end position="23"/>
    </location>
</feature>
<evidence type="ECO:0000256" key="9">
    <source>
        <dbReference type="SAM" id="MobiDB-lite"/>
    </source>
</evidence>
<gene>
    <name evidence="8 10" type="primary">rpsT</name>
    <name evidence="10" type="ORF">BN85407100</name>
</gene>
<comment type="similarity">
    <text evidence="2 8">Belongs to the bacterial ribosomal protein bS20 family.</text>
</comment>
<dbReference type="HAMAP" id="MF_00500">
    <property type="entry name" value="Ribosomal_bS20"/>
    <property type="match status" value="1"/>
</dbReference>
<evidence type="ECO:0000256" key="6">
    <source>
        <dbReference type="ARBA" id="ARBA00023274"/>
    </source>
</evidence>
<name>U4KKS9_ALTPJ</name>
<dbReference type="Gene3D" id="1.20.58.110">
    <property type="entry name" value="Ribosomal protein S20"/>
    <property type="match status" value="1"/>
</dbReference>
<keyword evidence="6 8" id="KW-0687">Ribonucleoprotein</keyword>
<keyword evidence="11" id="KW-1185">Reference proteome</keyword>
<dbReference type="InterPro" id="IPR002583">
    <property type="entry name" value="Ribosomal_bS20"/>
</dbReference>
<organism evidence="10 11">
    <name type="scientific">Alteracholeplasma palmae (strain ATCC 49389 / J233)</name>
    <name type="common">Acholeplasma palmae</name>
    <dbReference type="NCBI Taxonomy" id="1318466"/>
    <lineage>
        <taxon>Bacteria</taxon>
        <taxon>Bacillati</taxon>
        <taxon>Mycoplasmatota</taxon>
        <taxon>Mollicutes</taxon>
        <taxon>Acholeplasmatales</taxon>
        <taxon>Acholeplasmataceae</taxon>
        <taxon>Acholeplasma</taxon>
    </lineage>
</organism>
<keyword evidence="4 8" id="KW-0694">RNA-binding</keyword>
<dbReference type="AlphaFoldDB" id="U4KKS9"/>
<dbReference type="RefSeq" id="WP_026658717.1">
    <property type="nucleotide sequence ID" value="NC_022538.1"/>
</dbReference>
<dbReference type="HOGENOM" id="CLU_160655_0_1_14"/>
<dbReference type="Proteomes" id="UP000032740">
    <property type="component" value="Chromosome"/>
</dbReference>
<evidence type="ECO:0000313" key="11">
    <source>
        <dbReference type="Proteomes" id="UP000032740"/>
    </source>
</evidence>
<evidence type="ECO:0000256" key="3">
    <source>
        <dbReference type="ARBA" id="ARBA00022730"/>
    </source>
</evidence>
<dbReference type="InterPro" id="IPR036510">
    <property type="entry name" value="Ribosomal_bS20_sf"/>
</dbReference>
<dbReference type="Pfam" id="PF01649">
    <property type="entry name" value="Ribosomal_S20p"/>
    <property type="match status" value="1"/>
</dbReference>
<keyword evidence="3 8" id="KW-0699">rRNA-binding</keyword>
<dbReference type="GO" id="GO:0070181">
    <property type="term" value="F:small ribosomal subunit rRNA binding"/>
    <property type="evidence" value="ECO:0007669"/>
    <property type="project" value="TreeGrafter"/>
</dbReference>
<evidence type="ECO:0000256" key="7">
    <source>
        <dbReference type="ARBA" id="ARBA00035136"/>
    </source>
</evidence>
<proteinExistence type="inferred from homology"/>
<dbReference type="GO" id="GO:0003735">
    <property type="term" value="F:structural constituent of ribosome"/>
    <property type="evidence" value="ECO:0007669"/>
    <property type="project" value="InterPro"/>
</dbReference>
<dbReference type="SUPFAM" id="SSF46992">
    <property type="entry name" value="Ribosomal protein S20"/>
    <property type="match status" value="1"/>
</dbReference>
<evidence type="ECO:0000256" key="8">
    <source>
        <dbReference type="HAMAP-Rule" id="MF_00500"/>
    </source>
</evidence>
<evidence type="ECO:0000256" key="1">
    <source>
        <dbReference type="ARBA" id="ARBA00003134"/>
    </source>
</evidence>
<dbReference type="GO" id="GO:0015935">
    <property type="term" value="C:small ribosomal subunit"/>
    <property type="evidence" value="ECO:0007669"/>
    <property type="project" value="TreeGrafter"/>
</dbReference>
<comment type="function">
    <text evidence="1 8">Binds directly to 16S ribosomal RNA.</text>
</comment>
<dbReference type="PANTHER" id="PTHR33398">
    <property type="entry name" value="30S RIBOSOMAL PROTEIN S20"/>
    <property type="match status" value="1"/>
</dbReference>
<dbReference type="PANTHER" id="PTHR33398:SF1">
    <property type="entry name" value="SMALL RIBOSOMAL SUBUNIT PROTEIN BS20C"/>
    <property type="match status" value="1"/>
</dbReference>
<dbReference type="GO" id="GO:0006412">
    <property type="term" value="P:translation"/>
    <property type="evidence" value="ECO:0007669"/>
    <property type="project" value="UniProtKB-UniRule"/>
</dbReference>
<dbReference type="GO" id="GO:0005829">
    <property type="term" value="C:cytosol"/>
    <property type="evidence" value="ECO:0007669"/>
    <property type="project" value="TreeGrafter"/>
</dbReference>
<dbReference type="NCBIfam" id="TIGR00029">
    <property type="entry name" value="S20"/>
    <property type="match status" value="1"/>
</dbReference>
<dbReference type="STRING" id="1318466.BN85407100"/>
<keyword evidence="5 8" id="KW-0689">Ribosomal protein</keyword>
<sequence length="86" mass="9528">MANIKQQIKRNKTNEKRRLSNASFKSSVKTAIKEVHLAVAASDKDKAVSSLAVAHKKLDKGQSKGIYHTNFVARHKSSLTKLVNNL</sequence>
<reference evidence="10 11" key="1">
    <citation type="journal article" date="2013" name="J. Mol. Microbiol. Biotechnol.">
        <title>Analysis of the Complete Genomes of Acholeplasma brassicae , A. palmae and A. laidlawii and Their Comparison to the Obligate Parasites from ' Candidatus Phytoplasma'.</title>
        <authorList>
            <person name="Kube M."/>
            <person name="Siewert C."/>
            <person name="Migdoll A.M."/>
            <person name="Duduk B."/>
            <person name="Holz S."/>
            <person name="Rabus R."/>
            <person name="Seemuller E."/>
            <person name="Mitrovic J."/>
            <person name="Muller I."/>
            <person name="Buttner C."/>
            <person name="Reinhardt R."/>
        </authorList>
    </citation>
    <scope>NUCLEOTIDE SEQUENCE [LARGE SCALE GENOMIC DNA]</scope>
    <source>
        <strain evidence="10 11">J233</strain>
    </source>
</reference>
<protein>
    <recommendedName>
        <fullName evidence="7 8">Small ribosomal subunit protein bS20</fullName>
    </recommendedName>
</protein>
<evidence type="ECO:0000313" key="10">
    <source>
        <dbReference type="EMBL" id="CCV64287.1"/>
    </source>
</evidence>
<accession>U4KKS9</accession>
<evidence type="ECO:0000256" key="2">
    <source>
        <dbReference type="ARBA" id="ARBA00007634"/>
    </source>
</evidence>